<protein>
    <submittedName>
        <fullName evidence="1">Uncharacterized protein</fullName>
    </submittedName>
</protein>
<gene>
    <name evidence="1" type="ORF">A2U01_0009756</name>
</gene>
<name>A0A392MNR8_9FABA</name>
<feature type="non-terminal residue" evidence="1">
    <location>
        <position position="1"/>
    </location>
</feature>
<reference evidence="1 2" key="1">
    <citation type="journal article" date="2018" name="Front. Plant Sci.">
        <title>Red Clover (Trifolium pratense) and Zigzag Clover (T. medium) - A Picture of Genomic Similarities and Differences.</title>
        <authorList>
            <person name="Dluhosova J."/>
            <person name="Istvanek J."/>
            <person name="Nedelnik J."/>
            <person name="Repkova J."/>
        </authorList>
    </citation>
    <scope>NUCLEOTIDE SEQUENCE [LARGE SCALE GENOMIC DNA]</scope>
    <source>
        <strain evidence="2">cv. 10/8</strain>
        <tissue evidence="1">Leaf</tissue>
    </source>
</reference>
<dbReference type="AlphaFoldDB" id="A0A392MNR8"/>
<keyword evidence="2" id="KW-1185">Reference proteome</keyword>
<dbReference type="Proteomes" id="UP000265520">
    <property type="component" value="Unassembled WGS sequence"/>
</dbReference>
<organism evidence="1 2">
    <name type="scientific">Trifolium medium</name>
    <dbReference type="NCBI Taxonomy" id="97028"/>
    <lineage>
        <taxon>Eukaryota</taxon>
        <taxon>Viridiplantae</taxon>
        <taxon>Streptophyta</taxon>
        <taxon>Embryophyta</taxon>
        <taxon>Tracheophyta</taxon>
        <taxon>Spermatophyta</taxon>
        <taxon>Magnoliopsida</taxon>
        <taxon>eudicotyledons</taxon>
        <taxon>Gunneridae</taxon>
        <taxon>Pentapetalae</taxon>
        <taxon>rosids</taxon>
        <taxon>fabids</taxon>
        <taxon>Fabales</taxon>
        <taxon>Fabaceae</taxon>
        <taxon>Papilionoideae</taxon>
        <taxon>50 kb inversion clade</taxon>
        <taxon>NPAAA clade</taxon>
        <taxon>Hologalegina</taxon>
        <taxon>IRL clade</taxon>
        <taxon>Trifolieae</taxon>
        <taxon>Trifolium</taxon>
    </lineage>
</organism>
<comment type="caution">
    <text evidence="1">The sequence shown here is derived from an EMBL/GenBank/DDBJ whole genome shotgun (WGS) entry which is preliminary data.</text>
</comment>
<dbReference type="EMBL" id="LXQA010014997">
    <property type="protein sequence ID" value="MCH88863.1"/>
    <property type="molecule type" value="Genomic_DNA"/>
</dbReference>
<proteinExistence type="predicted"/>
<sequence length="61" mass="7153">SSSEGLNLNRTFLSQRKKKEDDRFHIDGERSTLVEDGVRVHSSAKCERHQLKDFKAKNYLF</sequence>
<evidence type="ECO:0000313" key="2">
    <source>
        <dbReference type="Proteomes" id="UP000265520"/>
    </source>
</evidence>
<accession>A0A392MNR8</accession>
<evidence type="ECO:0000313" key="1">
    <source>
        <dbReference type="EMBL" id="MCH88863.1"/>
    </source>
</evidence>